<feature type="region of interest" description="Disordered" evidence="1">
    <location>
        <begin position="351"/>
        <end position="380"/>
    </location>
</feature>
<dbReference type="PANTHER" id="PTHR48125">
    <property type="entry name" value="LP07818P1"/>
    <property type="match status" value="1"/>
</dbReference>
<reference evidence="3" key="1">
    <citation type="submission" date="2025-08" db="UniProtKB">
        <authorList>
            <consortium name="Ensembl"/>
        </authorList>
    </citation>
    <scope>IDENTIFICATION</scope>
</reference>
<feature type="compositionally biased region" description="Gly residues" evidence="1">
    <location>
        <begin position="83"/>
        <end position="108"/>
    </location>
</feature>
<feature type="compositionally biased region" description="Basic and acidic residues" evidence="1">
    <location>
        <begin position="217"/>
        <end position="229"/>
    </location>
</feature>
<evidence type="ECO:0000313" key="4">
    <source>
        <dbReference type="Proteomes" id="UP000694541"/>
    </source>
</evidence>
<sequence length="611" mass="64449">CAPATTSTTWSVSAAPPAAASSCPATSSACGSATCSAAPTTGRPPTAPPPPPPAVRAARRCLRPPPTWQVPASPSRGGRRGGGDWGRGGGGGGWGGGGGGGGGGGVFAVGGRAALTVSALPARRRAGARSAARPAAAGAQGGGEDHPREDGAEREAAAHAADLLRRQPAPRRPDEGAAGGDDGAQPPRHPRLVPEQALQGQEEVHPHEAAPAAAAQRQDEPAGPHRDAAGGRQPHPPRECRAGQRRGGPDLPAALESAQRVRPAERPGATRRLPTAGEPHRAGPDRDGTARTGPGPLPRRVAGSPRRCGRGTGTGRGPHRRRSLPYPPPPGLLLRVRLLGHLLRQRRDFAVLPAPRHPQQHGAQPGRDVRRPGRPPAAAGLPHACAPCMRHPAPGRSQSAGQTPLFFNYSYLKTNKKYVTDGQKSTGILAAFTRPEREPPPWLFRCFGFFFFFFFFFPLRISMFLFPKETRICPLEPGTVTGCLARRLCRGRLFFPFWKGKGKRKKKKKKRENTKIGGETPPACAPSRGRGAGLALPPPSRAVQPHLTPMPLPGRGARPRTIAGKTGHGNETVLTGKPVLIMLSYQWTEDGLFEPLTNKSKLLLFIVRVSG</sequence>
<feature type="transmembrane region" description="Helical" evidence="2">
    <location>
        <begin position="442"/>
        <end position="461"/>
    </location>
</feature>
<organism evidence="3 4">
    <name type="scientific">Accipiter nisus</name>
    <name type="common">Eurasian sparrowhawk</name>
    <dbReference type="NCBI Taxonomy" id="211598"/>
    <lineage>
        <taxon>Eukaryota</taxon>
        <taxon>Metazoa</taxon>
        <taxon>Chordata</taxon>
        <taxon>Craniata</taxon>
        <taxon>Vertebrata</taxon>
        <taxon>Euteleostomi</taxon>
        <taxon>Archelosauria</taxon>
        <taxon>Archosauria</taxon>
        <taxon>Dinosauria</taxon>
        <taxon>Saurischia</taxon>
        <taxon>Theropoda</taxon>
        <taxon>Coelurosauria</taxon>
        <taxon>Aves</taxon>
        <taxon>Neognathae</taxon>
        <taxon>Neoaves</taxon>
        <taxon>Telluraves</taxon>
        <taxon>Accipitrimorphae</taxon>
        <taxon>Accipitriformes</taxon>
        <taxon>Accipitridae</taxon>
        <taxon>Accipitrinae</taxon>
        <taxon>Accipiter</taxon>
    </lineage>
</organism>
<keyword evidence="4" id="KW-1185">Reference proteome</keyword>
<feature type="compositionally biased region" description="Basic and acidic residues" evidence="1">
    <location>
        <begin position="143"/>
        <end position="175"/>
    </location>
</feature>
<dbReference type="AlphaFoldDB" id="A0A8B9MTM4"/>
<evidence type="ECO:0000313" key="3">
    <source>
        <dbReference type="Ensembl" id="ENSANIP00000012447.1"/>
    </source>
</evidence>
<keyword evidence="2" id="KW-1133">Transmembrane helix</keyword>
<feature type="region of interest" description="Disordered" evidence="1">
    <location>
        <begin position="1"/>
        <end position="108"/>
    </location>
</feature>
<protein>
    <submittedName>
        <fullName evidence="3">Uncharacterized protein</fullName>
    </submittedName>
</protein>
<dbReference type="Ensembl" id="ENSANIT00000012879.1">
    <property type="protein sequence ID" value="ENSANIP00000012447.1"/>
    <property type="gene ID" value="ENSANIG00000008433.1"/>
</dbReference>
<feature type="compositionally biased region" description="Basic residues" evidence="1">
    <location>
        <begin position="501"/>
        <end position="512"/>
    </location>
</feature>
<feature type="compositionally biased region" description="Low complexity" evidence="1">
    <location>
        <begin position="128"/>
        <end position="138"/>
    </location>
</feature>
<feature type="region of interest" description="Disordered" evidence="1">
    <location>
        <begin position="501"/>
        <end position="531"/>
    </location>
</feature>
<evidence type="ECO:0000256" key="1">
    <source>
        <dbReference type="SAM" id="MobiDB-lite"/>
    </source>
</evidence>
<name>A0A8B9MTM4_9AVES</name>
<feature type="compositionally biased region" description="Low complexity" evidence="1">
    <location>
        <begin position="1"/>
        <end position="44"/>
    </location>
</feature>
<feature type="compositionally biased region" description="Basic and acidic residues" evidence="1">
    <location>
        <begin position="278"/>
        <end position="289"/>
    </location>
</feature>
<proteinExistence type="predicted"/>
<feature type="compositionally biased region" description="Pro residues" evidence="1">
    <location>
        <begin position="45"/>
        <end position="54"/>
    </location>
</feature>
<evidence type="ECO:0000256" key="2">
    <source>
        <dbReference type="SAM" id="Phobius"/>
    </source>
</evidence>
<feature type="region of interest" description="Disordered" evidence="1">
    <location>
        <begin position="122"/>
        <end position="331"/>
    </location>
</feature>
<reference evidence="3" key="2">
    <citation type="submission" date="2025-09" db="UniProtKB">
        <authorList>
            <consortium name="Ensembl"/>
        </authorList>
    </citation>
    <scope>IDENTIFICATION</scope>
</reference>
<dbReference type="Proteomes" id="UP000694541">
    <property type="component" value="Unplaced"/>
</dbReference>
<dbReference type="PANTHER" id="PTHR48125:SF10">
    <property type="entry name" value="OS12G0136300 PROTEIN"/>
    <property type="match status" value="1"/>
</dbReference>
<keyword evidence="2" id="KW-0472">Membrane</keyword>
<keyword evidence="2" id="KW-0812">Transmembrane</keyword>
<accession>A0A8B9MTM4</accession>